<sequence>MSASVLRSVSLALWHHRLGHSHDGTFRKLAHQFNWSPGGEFRSCNKYFQDIVIRHRHRVSCPHTHEQMGRVECRHRHIVDMGLSPLAHSGLDLSFWQFTFETSVFLINRLPTPVNQNISPFELLLKSVPDYMFLRSFGVFVIRTCNPVTKHKCSFRFVKCVFMSYSPMHNGYWCLDVLSKSGVSCCTSFRYCSKLKPPISSTSSAPSLAICPSRAFQTTAPYPSSPTPNRVNHQRSPPPPISSVSPSPPTTSSPGRPPSPLDRTNLQSKVNHMSLRPNPKPSHKKLASHPHAFTVSAVETEPTCFTQANTCPLWRQAMGEEINAMLRTNTWSLVPPDPTMIVVGCRWVFSPVIKTPTIRSIISIIVSFNWHIRQIDIQNAFLHGTLNETVYVVQPSGFVDERIQLIMLVYVDHILVSGNHSSSVADFIAALSSKFVTRDLGTLSFFLGIEALKQADGSLLLSQLLRLKAFSSV</sequence>
<dbReference type="GO" id="GO:0016787">
    <property type="term" value="F:hydrolase activity"/>
    <property type="evidence" value="ECO:0007669"/>
    <property type="project" value="UniProtKB-KW"/>
</dbReference>
<feature type="region of interest" description="Disordered" evidence="3">
    <location>
        <begin position="221"/>
        <end position="265"/>
    </location>
</feature>
<dbReference type="PANTHER" id="PTHR42648:SF26">
    <property type="entry name" value="INTEGRASE CATALYTIC DOMAIN-CONTAINING PROTEIN"/>
    <property type="match status" value="1"/>
</dbReference>
<dbReference type="InterPro" id="IPR036397">
    <property type="entry name" value="RNaseH_sf"/>
</dbReference>
<evidence type="ECO:0000256" key="1">
    <source>
        <dbReference type="ARBA" id="ARBA00022723"/>
    </source>
</evidence>
<evidence type="ECO:0000256" key="3">
    <source>
        <dbReference type="SAM" id="MobiDB-lite"/>
    </source>
</evidence>
<dbReference type="InterPro" id="IPR013103">
    <property type="entry name" value="RVT_2"/>
</dbReference>
<dbReference type="Pfam" id="PF07727">
    <property type="entry name" value="RVT_2"/>
    <property type="match status" value="2"/>
</dbReference>
<dbReference type="SUPFAM" id="SSF53098">
    <property type="entry name" value="Ribonuclease H-like"/>
    <property type="match status" value="1"/>
</dbReference>
<evidence type="ECO:0000313" key="5">
    <source>
        <dbReference type="EMBL" id="GAA0165126.1"/>
    </source>
</evidence>
<accession>A0AAV3QQ27</accession>
<keyword evidence="2" id="KW-0378">Hydrolase</keyword>
<feature type="domain" description="Reverse transcriptase Ty1/copia-type" evidence="4">
    <location>
        <begin position="404"/>
        <end position="458"/>
    </location>
</feature>
<gene>
    <name evidence="5" type="ORF">LIER_20607</name>
</gene>
<protein>
    <recommendedName>
        <fullName evidence="4">Reverse transcriptase Ty1/copia-type domain-containing protein</fullName>
    </recommendedName>
</protein>
<dbReference type="Gene3D" id="3.30.420.10">
    <property type="entry name" value="Ribonuclease H-like superfamily/Ribonuclease H"/>
    <property type="match status" value="1"/>
</dbReference>
<dbReference type="InterPro" id="IPR012337">
    <property type="entry name" value="RNaseH-like_sf"/>
</dbReference>
<feature type="domain" description="Reverse transcriptase Ty1/copia-type" evidence="4">
    <location>
        <begin position="348"/>
        <end position="401"/>
    </location>
</feature>
<dbReference type="EMBL" id="BAABME010005261">
    <property type="protein sequence ID" value="GAA0165126.1"/>
    <property type="molecule type" value="Genomic_DNA"/>
</dbReference>
<dbReference type="GO" id="GO:0046872">
    <property type="term" value="F:metal ion binding"/>
    <property type="evidence" value="ECO:0007669"/>
    <property type="project" value="UniProtKB-KW"/>
</dbReference>
<keyword evidence="1" id="KW-0479">Metal-binding</keyword>
<dbReference type="InterPro" id="IPR039537">
    <property type="entry name" value="Retrotran_Ty1/copia-like"/>
</dbReference>
<feature type="compositionally biased region" description="Polar residues" evidence="3">
    <location>
        <begin position="221"/>
        <end position="235"/>
    </location>
</feature>
<feature type="compositionally biased region" description="Pro residues" evidence="3">
    <location>
        <begin position="236"/>
        <end position="260"/>
    </location>
</feature>
<evidence type="ECO:0000259" key="4">
    <source>
        <dbReference type="Pfam" id="PF07727"/>
    </source>
</evidence>
<dbReference type="GO" id="GO:0003676">
    <property type="term" value="F:nucleic acid binding"/>
    <property type="evidence" value="ECO:0007669"/>
    <property type="project" value="InterPro"/>
</dbReference>
<dbReference type="Proteomes" id="UP001454036">
    <property type="component" value="Unassembled WGS sequence"/>
</dbReference>
<proteinExistence type="predicted"/>
<name>A0AAV3QQ27_LITER</name>
<dbReference type="AlphaFoldDB" id="A0AAV3QQ27"/>
<comment type="caution">
    <text evidence="5">The sequence shown here is derived from an EMBL/GenBank/DDBJ whole genome shotgun (WGS) entry which is preliminary data.</text>
</comment>
<keyword evidence="6" id="KW-1185">Reference proteome</keyword>
<organism evidence="5 6">
    <name type="scientific">Lithospermum erythrorhizon</name>
    <name type="common">Purple gromwell</name>
    <name type="synonym">Lithospermum officinale var. erythrorhizon</name>
    <dbReference type="NCBI Taxonomy" id="34254"/>
    <lineage>
        <taxon>Eukaryota</taxon>
        <taxon>Viridiplantae</taxon>
        <taxon>Streptophyta</taxon>
        <taxon>Embryophyta</taxon>
        <taxon>Tracheophyta</taxon>
        <taxon>Spermatophyta</taxon>
        <taxon>Magnoliopsida</taxon>
        <taxon>eudicotyledons</taxon>
        <taxon>Gunneridae</taxon>
        <taxon>Pentapetalae</taxon>
        <taxon>asterids</taxon>
        <taxon>lamiids</taxon>
        <taxon>Boraginales</taxon>
        <taxon>Boraginaceae</taxon>
        <taxon>Boraginoideae</taxon>
        <taxon>Lithospermeae</taxon>
        <taxon>Lithospermum</taxon>
    </lineage>
</organism>
<dbReference type="PANTHER" id="PTHR42648">
    <property type="entry name" value="TRANSPOSASE, PUTATIVE-RELATED"/>
    <property type="match status" value="1"/>
</dbReference>
<evidence type="ECO:0000256" key="2">
    <source>
        <dbReference type="ARBA" id="ARBA00022801"/>
    </source>
</evidence>
<reference evidence="5 6" key="1">
    <citation type="submission" date="2024-01" db="EMBL/GenBank/DDBJ databases">
        <title>The complete chloroplast genome sequence of Lithospermum erythrorhizon: insights into the phylogenetic relationship among Boraginaceae species and the maternal lineages of purple gromwells.</title>
        <authorList>
            <person name="Okada T."/>
            <person name="Watanabe K."/>
        </authorList>
    </citation>
    <scope>NUCLEOTIDE SEQUENCE [LARGE SCALE GENOMIC DNA]</scope>
</reference>
<evidence type="ECO:0000313" key="6">
    <source>
        <dbReference type="Proteomes" id="UP001454036"/>
    </source>
</evidence>